<name>A0A4S2LU23_OPIFE</name>
<organism evidence="2 3">
    <name type="scientific">Opisthorchis felineus</name>
    <dbReference type="NCBI Taxonomy" id="147828"/>
    <lineage>
        <taxon>Eukaryota</taxon>
        <taxon>Metazoa</taxon>
        <taxon>Spiralia</taxon>
        <taxon>Lophotrochozoa</taxon>
        <taxon>Platyhelminthes</taxon>
        <taxon>Trematoda</taxon>
        <taxon>Digenea</taxon>
        <taxon>Opisthorchiida</taxon>
        <taxon>Opisthorchiata</taxon>
        <taxon>Opisthorchiidae</taxon>
        <taxon>Opisthorchis</taxon>
    </lineage>
</organism>
<proteinExistence type="predicted"/>
<accession>A0A4S2LU23</accession>
<gene>
    <name evidence="2" type="ORF">CRM22_006359</name>
</gene>
<keyword evidence="1" id="KW-0732">Signal</keyword>
<dbReference type="Proteomes" id="UP000308267">
    <property type="component" value="Unassembled WGS sequence"/>
</dbReference>
<protein>
    <submittedName>
        <fullName evidence="2">Uncharacterized protein</fullName>
    </submittedName>
</protein>
<evidence type="ECO:0000313" key="2">
    <source>
        <dbReference type="EMBL" id="TGZ64467.1"/>
    </source>
</evidence>
<evidence type="ECO:0000256" key="1">
    <source>
        <dbReference type="SAM" id="SignalP"/>
    </source>
</evidence>
<keyword evidence="3" id="KW-1185">Reference proteome</keyword>
<feature type="chain" id="PRO_5020263139" evidence="1">
    <location>
        <begin position="21"/>
        <end position="90"/>
    </location>
</feature>
<dbReference type="EMBL" id="SJOL01006726">
    <property type="protein sequence ID" value="TGZ64467.1"/>
    <property type="molecule type" value="Genomic_DNA"/>
</dbReference>
<sequence length="90" mass="10516">MRFLLAVCLFIVLLSVHTEARLTEETEDKLRESGQKLYMKLSELVQKIEMKVKDCVGNWLAKDNLGEKLAEVVEILIHRLTKRIDNYLKN</sequence>
<dbReference type="OrthoDB" id="6245537at2759"/>
<feature type="signal peptide" evidence="1">
    <location>
        <begin position="1"/>
        <end position="20"/>
    </location>
</feature>
<comment type="caution">
    <text evidence="2">The sequence shown here is derived from an EMBL/GenBank/DDBJ whole genome shotgun (WGS) entry which is preliminary data.</text>
</comment>
<reference evidence="2 3" key="1">
    <citation type="journal article" date="2019" name="BMC Genomics">
        <title>New insights from Opisthorchis felineus genome: update on genomics of the epidemiologically important liver flukes.</title>
        <authorList>
            <person name="Ershov N.I."/>
            <person name="Mordvinov V.A."/>
            <person name="Prokhortchouk E.B."/>
            <person name="Pakharukova M.Y."/>
            <person name="Gunbin K.V."/>
            <person name="Ustyantsev K."/>
            <person name="Genaev M.A."/>
            <person name="Blinov A.G."/>
            <person name="Mazur A."/>
            <person name="Boulygina E."/>
            <person name="Tsygankova S."/>
            <person name="Khrameeva E."/>
            <person name="Chekanov N."/>
            <person name="Fan G."/>
            <person name="Xiao A."/>
            <person name="Zhang H."/>
            <person name="Xu X."/>
            <person name="Yang H."/>
            <person name="Solovyev V."/>
            <person name="Lee S.M."/>
            <person name="Liu X."/>
            <person name="Afonnikov D.A."/>
            <person name="Skryabin K.G."/>
        </authorList>
    </citation>
    <scope>NUCLEOTIDE SEQUENCE [LARGE SCALE GENOMIC DNA]</scope>
    <source>
        <strain evidence="2">AK-0245</strain>
        <tissue evidence="2">Whole organism</tissue>
    </source>
</reference>
<evidence type="ECO:0000313" key="3">
    <source>
        <dbReference type="Proteomes" id="UP000308267"/>
    </source>
</evidence>
<dbReference type="AlphaFoldDB" id="A0A4S2LU23"/>